<gene>
    <name evidence="3" type="ORF">COMA2_200064</name>
</gene>
<dbReference type="PANTHER" id="PTHR30160:SF1">
    <property type="entry name" value="LIPOPOLYSACCHARIDE 1,2-N-ACETYLGLUCOSAMINETRANSFERASE-RELATED"/>
    <property type="match status" value="1"/>
</dbReference>
<name>A0A0S4LHB8_9BACT</name>
<dbReference type="CDD" id="cd03789">
    <property type="entry name" value="GT9_LPS_heptosyltransferase"/>
    <property type="match status" value="1"/>
</dbReference>
<proteinExistence type="predicted"/>
<dbReference type="GO" id="GO:0009244">
    <property type="term" value="P:lipopolysaccharide core region biosynthetic process"/>
    <property type="evidence" value="ECO:0007669"/>
    <property type="project" value="TreeGrafter"/>
</dbReference>
<dbReference type="STRING" id="1742973.COMA2_200064"/>
<protein>
    <submittedName>
        <fullName evidence="3">Putative lipopolysaccharide heptosyltransferase III</fullName>
    </submittedName>
</protein>
<dbReference type="OrthoDB" id="9760688at2"/>
<dbReference type="PANTHER" id="PTHR30160">
    <property type="entry name" value="TETRAACYLDISACCHARIDE 4'-KINASE-RELATED"/>
    <property type="match status" value="1"/>
</dbReference>
<accession>A0A0S4LHB8</accession>
<keyword evidence="2 3" id="KW-0808">Transferase</keyword>
<dbReference type="Pfam" id="PF01075">
    <property type="entry name" value="Glyco_transf_9"/>
    <property type="match status" value="1"/>
</dbReference>
<dbReference type="InterPro" id="IPR051199">
    <property type="entry name" value="LPS_LOS_Heptosyltrfase"/>
</dbReference>
<dbReference type="Gene3D" id="3.40.50.2000">
    <property type="entry name" value="Glycogen Phosphorylase B"/>
    <property type="match status" value="2"/>
</dbReference>
<evidence type="ECO:0000256" key="1">
    <source>
        <dbReference type="ARBA" id="ARBA00022676"/>
    </source>
</evidence>
<evidence type="ECO:0000313" key="4">
    <source>
        <dbReference type="Proteomes" id="UP000198736"/>
    </source>
</evidence>
<sequence length="384" mass="42712">MRSDEIAGYEMKRDIRSVLVVCTRRIGDVLLATPVVRSLKRAHSEAAIDMLVFEGTQDAVAANPDVHRVVAIAERPKIGPHLALLRSLWRRYDLALSVLAGDRPTVHAWAAGRYRVGTLLDDRKSWWKRRLLHEWVPFDNIHTHTVAMNLRLLAPLQIKPFGTPVVSWTHEHEESVHRLVPRMRDSRRYAVFHVSPKFAYKTWTVEGWVALGRWLIDQGVMVVVTGVESAEQRYCERVIHGLPDAVNLGGLLTLPALGYLLSRAALYVGTDTAVSHMAAAVGAPAVVLFGPSNPVKWGPWPKDFPPTTQSPWRRQGSQRQGNVFLLQGEGDCVPCLAEGCDRHINSLSDCLQHLSVGRVIAAAESMLTGEHQRMPGAIAEVSRS</sequence>
<organism evidence="3 4">
    <name type="scientific">Candidatus Nitrospira nitrificans</name>
    <dbReference type="NCBI Taxonomy" id="1742973"/>
    <lineage>
        <taxon>Bacteria</taxon>
        <taxon>Pseudomonadati</taxon>
        <taxon>Nitrospirota</taxon>
        <taxon>Nitrospiria</taxon>
        <taxon>Nitrospirales</taxon>
        <taxon>Nitrospiraceae</taxon>
        <taxon>Nitrospira</taxon>
    </lineage>
</organism>
<keyword evidence="1" id="KW-0328">Glycosyltransferase</keyword>
<dbReference type="EMBL" id="CZPZ01000013">
    <property type="protein sequence ID" value="CUS36106.1"/>
    <property type="molecule type" value="Genomic_DNA"/>
</dbReference>
<dbReference type="SUPFAM" id="SSF53756">
    <property type="entry name" value="UDP-Glycosyltransferase/glycogen phosphorylase"/>
    <property type="match status" value="1"/>
</dbReference>
<dbReference type="RefSeq" id="WP_090897558.1">
    <property type="nucleotide sequence ID" value="NZ_CZPZ01000013.1"/>
</dbReference>
<evidence type="ECO:0000256" key="2">
    <source>
        <dbReference type="ARBA" id="ARBA00022679"/>
    </source>
</evidence>
<dbReference type="InterPro" id="IPR002201">
    <property type="entry name" value="Glyco_trans_9"/>
</dbReference>
<evidence type="ECO:0000313" key="3">
    <source>
        <dbReference type="EMBL" id="CUS36106.1"/>
    </source>
</evidence>
<keyword evidence="4" id="KW-1185">Reference proteome</keyword>
<dbReference type="Proteomes" id="UP000198736">
    <property type="component" value="Unassembled WGS sequence"/>
</dbReference>
<dbReference type="GO" id="GO:0005829">
    <property type="term" value="C:cytosol"/>
    <property type="evidence" value="ECO:0007669"/>
    <property type="project" value="TreeGrafter"/>
</dbReference>
<reference evidence="4" key="1">
    <citation type="submission" date="2015-10" db="EMBL/GenBank/DDBJ databases">
        <authorList>
            <person name="Luecker S."/>
            <person name="Luecker S."/>
        </authorList>
    </citation>
    <scope>NUCLEOTIDE SEQUENCE [LARGE SCALE GENOMIC DNA]</scope>
</reference>
<dbReference type="AlphaFoldDB" id="A0A0S4LHB8"/>
<dbReference type="GO" id="GO:0008713">
    <property type="term" value="F:ADP-heptose-lipopolysaccharide heptosyltransferase activity"/>
    <property type="evidence" value="ECO:0007669"/>
    <property type="project" value="TreeGrafter"/>
</dbReference>